<dbReference type="PANTHER" id="PTHR34405">
    <property type="entry name" value="CRISPR-ASSOCIATED ENDORIBONUCLEASE CAS2"/>
    <property type="match status" value="1"/>
</dbReference>
<keyword evidence="2 8" id="KW-0540">Nuclease</keyword>
<dbReference type="NCBIfam" id="TIGR01573">
    <property type="entry name" value="cas2"/>
    <property type="match status" value="1"/>
</dbReference>
<keyword evidence="6 8" id="KW-0460">Magnesium</keyword>
<comment type="function">
    <text evidence="8">CRISPR (clustered regularly interspaced short palindromic repeat), is an adaptive immune system that provides protection against mobile genetic elements (viruses, transposable elements and conjugative plasmids). CRISPR clusters contain sequences complementary to antecedent mobile elements and target invading nucleic acids. CRISPR clusters are transcribed and processed into CRISPR RNA (crRNA). Functions as a ssRNA-specific endoribonuclease. Involved in the integration of spacer DNA into the CRISPR cassette.</text>
</comment>
<dbReference type="InterPro" id="IPR019199">
    <property type="entry name" value="Virulence_VapD/CRISPR_Cas2"/>
</dbReference>
<dbReference type="SUPFAM" id="SSF143430">
    <property type="entry name" value="TTP0101/SSO1404-like"/>
    <property type="match status" value="1"/>
</dbReference>
<dbReference type="GO" id="GO:0046872">
    <property type="term" value="F:metal ion binding"/>
    <property type="evidence" value="ECO:0007669"/>
    <property type="project" value="UniProtKB-UniRule"/>
</dbReference>
<comment type="cofactor">
    <cofactor evidence="1 8">
        <name>Mg(2+)</name>
        <dbReference type="ChEBI" id="CHEBI:18420"/>
    </cofactor>
</comment>
<feature type="binding site" evidence="8">
    <location>
        <position position="23"/>
    </location>
    <ligand>
        <name>Mg(2+)</name>
        <dbReference type="ChEBI" id="CHEBI:18420"/>
        <note>catalytic</note>
    </ligand>
</feature>
<evidence type="ECO:0000256" key="6">
    <source>
        <dbReference type="ARBA" id="ARBA00022842"/>
    </source>
</evidence>
<dbReference type="GO" id="GO:0016787">
    <property type="term" value="F:hydrolase activity"/>
    <property type="evidence" value="ECO:0007669"/>
    <property type="project" value="UniProtKB-KW"/>
</dbReference>
<comment type="similarity">
    <text evidence="8">Belongs to the CRISPR-associated endoribonuclease Cas2 protein family.</text>
</comment>
<reference evidence="9 10" key="1">
    <citation type="journal article" date="2011" name="J. Bacteriol.">
        <title>Complete genome sequence of Metallosphaera cuprina, a metal sulfide-oxidizing archaeon from a hot spring.</title>
        <authorList>
            <person name="Liu L.J."/>
            <person name="You X.Y."/>
            <person name="Zheng H."/>
            <person name="Wang S."/>
            <person name="Jiang C.Y."/>
            <person name="Liu S.J."/>
        </authorList>
    </citation>
    <scope>NUCLEOTIDE SEQUENCE [LARGE SCALE GENOMIC DNA]</scope>
    <source>
        <strain evidence="9 10">Ar-4</strain>
    </source>
</reference>
<dbReference type="GeneID" id="10493294"/>
<dbReference type="Pfam" id="PF09827">
    <property type="entry name" value="CRISPR_Cas2"/>
    <property type="match status" value="1"/>
</dbReference>
<dbReference type="HAMAP" id="MF_01471">
    <property type="entry name" value="Cas2"/>
    <property type="match status" value="1"/>
</dbReference>
<dbReference type="AlphaFoldDB" id="F4G310"/>
<dbReference type="GO" id="GO:0004521">
    <property type="term" value="F:RNA endonuclease activity"/>
    <property type="evidence" value="ECO:0007669"/>
    <property type="project" value="InterPro"/>
</dbReference>
<dbReference type="OrthoDB" id="75992at2157"/>
<proteinExistence type="inferred from homology"/>
<sequence length="107" mass="12597">MGRSTDHSWQSRWKETFYVIFYDITEDGVRNRVHNFLKKKGLTPVQYSVFFGDLTSSKLRDVESGLRLIGRGAKERFNVMILPLTEVQFKQRIVIGEDVKDEENVIW</sequence>
<evidence type="ECO:0000256" key="3">
    <source>
        <dbReference type="ARBA" id="ARBA00022723"/>
    </source>
</evidence>
<dbReference type="GO" id="GO:0043571">
    <property type="term" value="P:maintenance of CRISPR repeat elements"/>
    <property type="evidence" value="ECO:0007669"/>
    <property type="project" value="UniProtKB-UniRule"/>
</dbReference>
<protein>
    <recommendedName>
        <fullName evidence="8">CRISPR-associated endoribonuclease Cas2</fullName>
        <ecNumber evidence="8">3.1.-.-</ecNumber>
    </recommendedName>
</protein>
<dbReference type="PATRIC" id="fig|1006006.8.peg.1096"/>
<evidence type="ECO:0000256" key="5">
    <source>
        <dbReference type="ARBA" id="ARBA00022801"/>
    </source>
</evidence>
<dbReference type="STRING" id="1006006.Mcup_1103"/>
<comment type="subunit">
    <text evidence="8">Homodimer, forms a heterotetramer with a Cas1 homodimer.</text>
</comment>
<dbReference type="GO" id="GO:0051607">
    <property type="term" value="P:defense response to virus"/>
    <property type="evidence" value="ECO:0007669"/>
    <property type="project" value="UniProtKB-UniRule"/>
</dbReference>
<dbReference type="EC" id="3.1.-.-" evidence="8"/>
<evidence type="ECO:0000256" key="7">
    <source>
        <dbReference type="ARBA" id="ARBA00023118"/>
    </source>
</evidence>
<organism evidence="9 10">
    <name type="scientific">Metallosphaera cuprina (strain Ar-4)</name>
    <dbReference type="NCBI Taxonomy" id="1006006"/>
    <lineage>
        <taxon>Archaea</taxon>
        <taxon>Thermoproteota</taxon>
        <taxon>Thermoprotei</taxon>
        <taxon>Sulfolobales</taxon>
        <taxon>Sulfolobaceae</taxon>
        <taxon>Metallosphaera</taxon>
    </lineage>
</organism>
<evidence type="ECO:0000313" key="10">
    <source>
        <dbReference type="Proteomes" id="UP000007812"/>
    </source>
</evidence>
<evidence type="ECO:0000256" key="4">
    <source>
        <dbReference type="ARBA" id="ARBA00022759"/>
    </source>
</evidence>
<keyword evidence="10" id="KW-1185">Reference proteome</keyword>
<name>F4G310_METCR</name>
<dbReference type="InterPro" id="IPR021127">
    <property type="entry name" value="CRISPR_associated_Cas2"/>
</dbReference>
<accession>F4G310</accession>
<dbReference type="CDD" id="cd09725">
    <property type="entry name" value="Cas2_I_II_III"/>
    <property type="match status" value="1"/>
</dbReference>
<dbReference type="eggNOG" id="arCOG04194">
    <property type="taxonomic scope" value="Archaea"/>
</dbReference>
<gene>
    <name evidence="8" type="primary">cas2</name>
    <name evidence="9" type="ordered locus">Mcup_1103</name>
</gene>
<keyword evidence="3 8" id="KW-0479">Metal-binding</keyword>
<dbReference type="KEGG" id="mcn:Mcup_1103"/>
<dbReference type="EMBL" id="CP002656">
    <property type="protein sequence ID" value="AEB95208.1"/>
    <property type="molecule type" value="Genomic_DNA"/>
</dbReference>
<evidence type="ECO:0000313" key="9">
    <source>
        <dbReference type="EMBL" id="AEB95208.1"/>
    </source>
</evidence>
<keyword evidence="7 8" id="KW-0051">Antiviral defense</keyword>
<dbReference type="RefSeq" id="WP_013737706.1">
    <property type="nucleotide sequence ID" value="NC_015435.1"/>
</dbReference>
<evidence type="ECO:0000256" key="2">
    <source>
        <dbReference type="ARBA" id="ARBA00022722"/>
    </source>
</evidence>
<dbReference type="Proteomes" id="UP000007812">
    <property type="component" value="Chromosome"/>
</dbReference>
<keyword evidence="5 8" id="KW-0378">Hydrolase</keyword>
<keyword evidence="4 8" id="KW-0255">Endonuclease</keyword>
<dbReference type="HOGENOM" id="CLU_161124_2_0_2"/>
<dbReference type="Gene3D" id="3.30.70.240">
    <property type="match status" value="1"/>
</dbReference>
<dbReference type="PANTHER" id="PTHR34405:SF3">
    <property type="entry name" value="CRISPR-ASSOCIATED ENDORIBONUCLEASE CAS2 3"/>
    <property type="match status" value="1"/>
</dbReference>
<evidence type="ECO:0000256" key="1">
    <source>
        <dbReference type="ARBA" id="ARBA00001946"/>
    </source>
</evidence>
<evidence type="ECO:0000256" key="8">
    <source>
        <dbReference type="HAMAP-Rule" id="MF_01471"/>
    </source>
</evidence>